<evidence type="ECO:0000256" key="1">
    <source>
        <dbReference type="SAM" id="Phobius"/>
    </source>
</evidence>
<proteinExistence type="predicted"/>
<accession>A0A919W8P1</accession>
<dbReference type="Proteomes" id="UP000677082">
    <property type="component" value="Unassembled WGS sequence"/>
</dbReference>
<evidence type="ECO:0000313" key="2">
    <source>
        <dbReference type="EMBL" id="GIM94881.1"/>
    </source>
</evidence>
<sequence length="56" mass="5815">MYLPPVLAQVAVLVVVTWQVVTSAVGGAVVCGVALIPLALVAGWRSWQLSLGLRVS</sequence>
<dbReference type="AlphaFoldDB" id="A0A919W8P1"/>
<keyword evidence="1" id="KW-1133">Transmembrane helix</keyword>
<reference evidence="2 3" key="1">
    <citation type="submission" date="2021-03" db="EMBL/GenBank/DDBJ databases">
        <title>Whole genome shotgun sequence of Actinoplanes toevensis NBRC 105298.</title>
        <authorList>
            <person name="Komaki H."/>
            <person name="Tamura T."/>
        </authorList>
    </citation>
    <scope>NUCLEOTIDE SEQUENCE [LARGE SCALE GENOMIC DNA]</scope>
    <source>
        <strain evidence="2 3">NBRC 105298</strain>
    </source>
</reference>
<gene>
    <name evidence="2" type="ORF">Ato02nite_066740</name>
</gene>
<comment type="caution">
    <text evidence="2">The sequence shown here is derived from an EMBL/GenBank/DDBJ whole genome shotgun (WGS) entry which is preliminary data.</text>
</comment>
<evidence type="ECO:0000313" key="3">
    <source>
        <dbReference type="Proteomes" id="UP000677082"/>
    </source>
</evidence>
<name>A0A919W8P1_9ACTN</name>
<organism evidence="2 3">
    <name type="scientific">Paractinoplanes toevensis</name>
    <dbReference type="NCBI Taxonomy" id="571911"/>
    <lineage>
        <taxon>Bacteria</taxon>
        <taxon>Bacillati</taxon>
        <taxon>Actinomycetota</taxon>
        <taxon>Actinomycetes</taxon>
        <taxon>Micromonosporales</taxon>
        <taxon>Micromonosporaceae</taxon>
        <taxon>Paractinoplanes</taxon>
    </lineage>
</organism>
<protein>
    <submittedName>
        <fullName evidence="2">Uncharacterized protein</fullName>
    </submittedName>
</protein>
<feature type="transmembrane region" description="Helical" evidence="1">
    <location>
        <begin position="20"/>
        <end position="44"/>
    </location>
</feature>
<keyword evidence="1" id="KW-0812">Transmembrane</keyword>
<dbReference type="EMBL" id="BOQN01000087">
    <property type="protein sequence ID" value="GIM94881.1"/>
    <property type="molecule type" value="Genomic_DNA"/>
</dbReference>
<keyword evidence="1" id="KW-0472">Membrane</keyword>
<keyword evidence="3" id="KW-1185">Reference proteome</keyword>